<evidence type="ECO:0000256" key="4">
    <source>
        <dbReference type="ARBA" id="ARBA00022519"/>
    </source>
</evidence>
<dbReference type="CDD" id="cd07346">
    <property type="entry name" value="ABC_6TM_exporters"/>
    <property type="match status" value="1"/>
</dbReference>
<dbReference type="GO" id="GO:0016887">
    <property type="term" value="F:ATP hydrolysis activity"/>
    <property type="evidence" value="ECO:0007669"/>
    <property type="project" value="InterPro"/>
</dbReference>
<evidence type="ECO:0000256" key="5">
    <source>
        <dbReference type="ARBA" id="ARBA00022692"/>
    </source>
</evidence>
<dbReference type="Gene3D" id="1.20.1560.10">
    <property type="entry name" value="ABC transporter type 1, transmembrane domain"/>
    <property type="match status" value="1"/>
</dbReference>
<feature type="transmembrane region" description="Helical" evidence="10">
    <location>
        <begin position="80"/>
        <end position="107"/>
    </location>
</feature>
<evidence type="ECO:0000256" key="6">
    <source>
        <dbReference type="ARBA" id="ARBA00022741"/>
    </source>
</evidence>
<keyword evidence="4" id="KW-0997">Cell inner membrane</keyword>
<keyword evidence="14" id="KW-1185">Reference proteome</keyword>
<keyword evidence="2" id="KW-0813">Transport</keyword>
<dbReference type="PROSITE" id="PS50893">
    <property type="entry name" value="ABC_TRANSPORTER_2"/>
    <property type="match status" value="1"/>
</dbReference>
<dbReference type="InterPro" id="IPR003439">
    <property type="entry name" value="ABC_transporter-like_ATP-bd"/>
</dbReference>
<evidence type="ECO:0000256" key="1">
    <source>
        <dbReference type="ARBA" id="ARBA00004651"/>
    </source>
</evidence>
<dbReference type="PROSITE" id="PS50929">
    <property type="entry name" value="ABC_TM1F"/>
    <property type="match status" value="1"/>
</dbReference>
<evidence type="ECO:0000259" key="11">
    <source>
        <dbReference type="PROSITE" id="PS50893"/>
    </source>
</evidence>
<dbReference type="FunFam" id="3.40.50.300:FF:001001">
    <property type="entry name" value="Multidrug ABC transporter ATP-binding protein"/>
    <property type="match status" value="1"/>
</dbReference>
<dbReference type="SUPFAM" id="SSF52540">
    <property type="entry name" value="P-loop containing nucleoside triphosphate hydrolases"/>
    <property type="match status" value="1"/>
</dbReference>
<reference evidence="13 14" key="1">
    <citation type="submission" date="2019-05" db="EMBL/GenBank/DDBJ databases">
        <title>Nakamurella sp. N5BH11, whole genome shotgun sequence.</title>
        <authorList>
            <person name="Tuo L."/>
        </authorList>
    </citation>
    <scope>NUCLEOTIDE SEQUENCE [LARGE SCALE GENOMIC DNA]</scope>
    <source>
        <strain evidence="13 14">N5BH11</strain>
    </source>
</reference>
<evidence type="ECO:0000256" key="9">
    <source>
        <dbReference type="ARBA" id="ARBA00023136"/>
    </source>
</evidence>
<evidence type="ECO:0000313" key="13">
    <source>
        <dbReference type="EMBL" id="TKV56463.1"/>
    </source>
</evidence>
<feature type="domain" description="ABC transmembrane type-1" evidence="12">
    <location>
        <begin position="36"/>
        <end position="327"/>
    </location>
</feature>
<accession>A0A4U6Q9A5</accession>
<evidence type="ECO:0000313" key="14">
    <source>
        <dbReference type="Proteomes" id="UP000306985"/>
    </source>
</evidence>
<proteinExistence type="predicted"/>
<dbReference type="SUPFAM" id="SSF90123">
    <property type="entry name" value="ABC transporter transmembrane region"/>
    <property type="match status" value="1"/>
</dbReference>
<comment type="caution">
    <text evidence="13">The sequence shown here is derived from an EMBL/GenBank/DDBJ whole genome shotgun (WGS) entry which is preliminary data.</text>
</comment>
<name>A0A4U6Q9A5_9ACTN</name>
<dbReference type="GO" id="GO:0140359">
    <property type="term" value="F:ABC-type transporter activity"/>
    <property type="evidence" value="ECO:0007669"/>
    <property type="project" value="InterPro"/>
</dbReference>
<dbReference type="InterPro" id="IPR011527">
    <property type="entry name" value="ABC1_TM_dom"/>
</dbReference>
<keyword evidence="9 10" id="KW-0472">Membrane</keyword>
<dbReference type="Proteomes" id="UP000306985">
    <property type="component" value="Unassembled WGS sequence"/>
</dbReference>
<evidence type="ECO:0000259" key="12">
    <source>
        <dbReference type="PROSITE" id="PS50929"/>
    </source>
</evidence>
<dbReference type="PANTHER" id="PTHR24221:SF654">
    <property type="entry name" value="ATP-BINDING CASSETTE SUB-FAMILY B MEMBER 6"/>
    <property type="match status" value="1"/>
</dbReference>
<evidence type="ECO:0000256" key="8">
    <source>
        <dbReference type="ARBA" id="ARBA00022989"/>
    </source>
</evidence>
<dbReference type="Gene3D" id="3.40.50.300">
    <property type="entry name" value="P-loop containing nucleotide triphosphate hydrolases"/>
    <property type="match status" value="1"/>
</dbReference>
<dbReference type="InterPro" id="IPR039421">
    <property type="entry name" value="Type_1_exporter"/>
</dbReference>
<dbReference type="OrthoDB" id="9806127at2"/>
<feature type="domain" description="ABC transporter" evidence="11">
    <location>
        <begin position="358"/>
        <end position="595"/>
    </location>
</feature>
<dbReference type="InterPro" id="IPR003593">
    <property type="entry name" value="AAA+_ATPase"/>
</dbReference>
<dbReference type="Pfam" id="PF00005">
    <property type="entry name" value="ABC_tran"/>
    <property type="match status" value="1"/>
</dbReference>
<evidence type="ECO:0000256" key="10">
    <source>
        <dbReference type="SAM" id="Phobius"/>
    </source>
</evidence>
<comment type="subcellular location">
    <subcellularLocation>
        <location evidence="1">Cell membrane</location>
        <topology evidence="1">Multi-pass membrane protein</topology>
    </subcellularLocation>
</comment>
<keyword evidence="8 10" id="KW-1133">Transmembrane helix</keyword>
<feature type="transmembrane region" description="Helical" evidence="10">
    <location>
        <begin position="182"/>
        <end position="203"/>
    </location>
</feature>
<protein>
    <submittedName>
        <fullName evidence="13">ABC transporter ATP-binding protein</fullName>
    </submittedName>
</protein>
<keyword evidence="5 10" id="KW-0812">Transmembrane</keyword>
<feature type="transmembrane region" description="Helical" evidence="10">
    <location>
        <begin position="35"/>
        <end position="60"/>
    </location>
</feature>
<dbReference type="EMBL" id="SZZH01000007">
    <property type="protein sequence ID" value="TKV56463.1"/>
    <property type="molecule type" value="Genomic_DNA"/>
</dbReference>
<evidence type="ECO:0000256" key="2">
    <source>
        <dbReference type="ARBA" id="ARBA00022448"/>
    </source>
</evidence>
<dbReference type="GO" id="GO:0034040">
    <property type="term" value="F:ATPase-coupled lipid transmembrane transporter activity"/>
    <property type="evidence" value="ECO:0007669"/>
    <property type="project" value="TreeGrafter"/>
</dbReference>
<evidence type="ECO:0000256" key="3">
    <source>
        <dbReference type="ARBA" id="ARBA00022475"/>
    </source>
</evidence>
<dbReference type="InterPro" id="IPR027417">
    <property type="entry name" value="P-loop_NTPase"/>
</dbReference>
<keyword evidence="3" id="KW-1003">Cell membrane</keyword>
<dbReference type="PANTHER" id="PTHR24221">
    <property type="entry name" value="ATP-BINDING CASSETTE SUB-FAMILY B"/>
    <property type="match status" value="1"/>
</dbReference>
<dbReference type="GO" id="GO:0005524">
    <property type="term" value="F:ATP binding"/>
    <property type="evidence" value="ECO:0007669"/>
    <property type="project" value="UniProtKB-KW"/>
</dbReference>
<keyword evidence="7 13" id="KW-0067">ATP-binding</keyword>
<sequence length="600" mass="61516">MTTTPTDGPERLPVATGRVTGRDLLARCRRYPGTALAAVLVALAASACGLVAPWTLGVLVDRIDDLPGGPAPGTGDAVAGVLPLVAVMAGAALAAGVLTWVGGVLIARLGERVLADLREDLMNRAVRIPPTTLERIGAGDLLTRTGDDVKLVAAAFTGLIPLVVAALFTLGLTLVGLGLLDWRLALAGATALPVYVLALRWYLPRAAARYAQARAAVSDRSQAMLGSLSGLPTVRAYGVHDEHLAAVRGGSERAFALSNGVFRMFSGWAGWMNRAECIGLAAVLVVGFLLVRADVVTVGATTAAALYFHRLFNPLALLMVTFDDVQEAGVALARLVGVTRMAAAAVPVDPATPVGGALELRELTHRYGDGPPVLNGISLTVAPGERVALVGASGAGKTTVAAIATGLVRATGGRVTVGGAPLDRIAPDDVARHIALVSQEVHVFAGTVRDNVALAVPAGTPVDDGRVEAALAAVGLAGWVATLPAGLDTVIGETAHPVSPAVAQQIALARVLLMDPPIVVLDEATAEAGSAGARDLEDAAQAVVRGRTALVVAHRLTQAAAADRIVVLDRGSIVEQGSHDELRGRGGRYADLWADWTGTR</sequence>
<feature type="transmembrane region" description="Helical" evidence="10">
    <location>
        <begin position="280"/>
        <end position="308"/>
    </location>
</feature>
<dbReference type="InterPro" id="IPR036640">
    <property type="entry name" value="ABC1_TM_sf"/>
</dbReference>
<feature type="transmembrane region" description="Helical" evidence="10">
    <location>
        <begin position="151"/>
        <end position="176"/>
    </location>
</feature>
<dbReference type="AlphaFoldDB" id="A0A4U6Q9A5"/>
<dbReference type="GO" id="GO:0005886">
    <property type="term" value="C:plasma membrane"/>
    <property type="evidence" value="ECO:0007669"/>
    <property type="project" value="UniProtKB-SubCell"/>
</dbReference>
<organism evidence="13 14">
    <name type="scientific">Nakamurella flava</name>
    <dbReference type="NCBI Taxonomy" id="2576308"/>
    <lineage>
        <taxon>Bacteria</taxon>
        <taxon>Bacillati</taxon>
        <taxon>Actinomycetota</taxon>
        <taxon>Actinomycetes</taxon>
        <taxon>Nakamurellales</taxon>
        <taxon>Nakamurellaceae</taxon>
        <taxon>Nakamurella</taxon>
    </lineage>
</organism>
<dbReference type="SMART" id="SM00382">
    <property type="entry name" value="AAA"/>
    <property type="match status" value="1"/>
</dbReference>
<evidence type="ECO:0000256" key="7">
    <source>
        <dbReference type="ARBA" id="ARBA00022840"/>
    </source>
</evidence>
<keyword evidence="6" id="KW-0547">Nucleotide-binding</keyword>
<gene>
    <name evidence="13" type="ORF">FDO65_20930</name>
</gene>
<dbReference type="Pfam" id="PF00664">
    <property type="entry name" value="ABC_membrane"/>
    <property type="match status" value="1"/>
</dbReference>